<dbReference type="EMBL" id="CAKOGL010000015">
    <property type="protein sequence ID" value="CAH2095129.1"/>
    <property type="molecule type" value="Genomic_DNA"/>
</dbReference>
<keyword evidence="3" id="KW-1185">Reference proteome</keyword>
<proteinExistence type="predicted"/>
<evidence type="ECO:0000256" key="1">
    <source>
        <dbReference type="SAM" id="MobiDB-lite"/>
    </source>
</evidence>
<organism evidence="2 3">
    <name type="scientific">Euphydryas editha</name>
    <name type="common">Edith's checkerspot</name>
    <dbReference type="NCBI Taxonomy" id="104508"/>
    <lineage>
        <taxon>Eukaryota</taxon>
        <taxon>Metazoa</taxon>
        <taxon>Ecdysozoa</taxon>
        <taxon>Arthropoda</taxon>
        <taxon>Hexapoda</taxon>
        <taxon>Insecta</taxon>
        <taxon>Pterygota</taxon>
        <taxon>Neoptera</taxon>
        <taxon>Endopterygota</taxon>
        <taxon>Lepidoptera</taxon>
        <taxon>Glossata</taxon>
        <taxon>Ditrysia</taxon>
        <taxon>Papilionoidea</taxon>
        <taxon>Nymphalidae</taxon>
        <taxon>Nymphalinae</taxon>
        <taxon>Euphydryas</taxon>
    </lineage>
</organism>
<sequence>MSPKGKTFSKCHGQPNDKKKSVSCDSSTPIMKKLDELDKEVQQLRLRQNMLATESAIQELAERGKRANNLIIYDIPESSSDQPLQRQEHDTKECKMIIASLTKKVNCDDIKVIRLGRQNSKNRNLSHPVKIQPDQTVMQREYLKYLRDELERRTSNGETDLTIKYIHDPPKIVNRTDIKN</sequence>
<evidence type="ECO:0000313" key="3">
    <source>
        <dbReference type="Proteomes" id="UP001153954"/>
    </source>
</evidence>
<gene>
    <name evidence="2" type="ORF">EEDITHA_LOCUS10619</name>
</gene>
<dbReference type="Proteomes" id="UP001153954">
    <property type="component" value="Unassembled WGS sequence"/>
</dbReference>
<accession>A0AAU9U8I4</accession>
<protein>
    <submittedName>
        <fullName evidence="2">Uncharacterized protein</fullName>
    </submittedName>
</protein>
<dbReference type="AlphaFoldDB" id="A0AAU9U8I4"/>
<feature type="region of interest" description="Disordered" evidence="1">
    <location>
        <begin position="1"/>
        <end position="26"/>
    </location>
</feature>
<comment type="caution">
    <text evidence="2">The sequence shown here is derived from an EMBL/GenBank/DDBJ whole genome shotgun (WGS) entry which is preliminary data.</text>
</comment>
<name>A0AAU9U8I4_EUPED</name>
<evidence type="ECO:0000313" key="2">
    <source>
        <dbReference type="EMBL" id="CAH2095129.1"/>
    </source>
</evidence>
<reference evidence="2" key="1">
    <citation type="submission" date="2022-03" db="EMBL/GenBank/DDBJ databases">
        <authorList>
            <person name="Tunstrom K."/>
        </authorList>
    </citation>
    <scope>NUCLEOTIDE SEQUENCE</scope>
</reference>